<dbReference type="EMBL" id="VFRP01000075">
    <property type="protein sequence ID" value="TPE44142.1"/>
    <property type="molecule type" value="Genomic_DNA"/>
</dbReference>
<evidence type="ECO:0000313" key="2">
    <source>
        <dbReference type="EMBL" id="TPE44142.1"/>
    </source>
</evidence>
<dbReference type="Proteomes" id="UP000319255">
    <property type="component" value="Unassembled WGS sequence"/>
</dbReference>
<feature type="transmembrane region" description="Helical" evidence="1">
    <location>
        <begin position="12"/>
        <end position="33"/>
    </location>
</feature>
<comment type="caution">
    <text evidence="2">The sequence shown here is derived from an EMBL/GenBank/DDBJ whole genome shotgun (WGS) entry which is preliminary data.</text>
</comment>
<proteinExistence type="predicted"/>
<dbReference type="AlphaFoldDB" id="A0A501W5X3"/>
<evidence type="ECO:0000256" key="1">
    <source>
        <dbReference type="SAM" id="Phobius"/>
    </source>
</evidence>
<evidence type="ECO:0000313" key="3">
    <source>
        <dbReference type="Proteomes" id="UP000319255"/>
    </source>
</evidence>
<keyword evidence="1" id="KW-0472">Membrane</keyword>
<accession>A0A501W5X3</accession>
<organism evidence="2 3">
    <name type="scientific">Amaricoccus solimangrovi</name>
    <dbReference type="NCBI Taxonomy" id="2589815"/>
    <lineage>
        <taxon>Bacteria</taxon>
        <taxon>Pseudomonadati</taxon>
        <taxon>Pseudomonadota</taxon>
        <taxon>Alphaproteobacteria</taxon>
        <taxon>Rhodobacterales</taxon>
        <taxon>Paracoccaceae</taxon>
        <taxon>Amaricoccus</taxon>
    </lineage>
</organism>
<name>A0A501W5X3_9RHOB</name>
<keyword evidence="1" id="KW-1133">Transmembrane helix</keyword>
<protein>
    <submittedName>
        <fullName evidence="2">Uncharacterized protein</fullName>
    </submittedName>
</protein>
<dbReference type="RefSeq" id="WP_140456444.1">
    <property type="nucleotide sequence ID" value="NZ_VFRP01000075.1"/>
</dbReference>
<sequence>MRFVRWLFNFEIHAPAGIAAIALAAFAFAWSIVSLGRWAIDSTPPFWVINVSSVQVRSYSLAVIVDRVVKRDFEGDLQVDVRQIAVANEPGDPRERTVGVCHGRRMNGISFKAGPYPVLIGDGGPRSGEVRDLNWYLGNPPNRSCDIVGVEGAYRAEFTYFYPWPQSGWFKG</sequence>
<keyword evidence="3" id="KW-1185">Reference proteome</keyword>
<gene>
    <name evidence="2" type="ORF">FJM51_23115</name>
</gene>
<reference evidence="2 3" key="1">
    <citation type="submission" date="2019-06" db="EMBL/GenBank/DDBJ databases">
        <title>A novel bacterium of genus Amaricoccus, isolated from marine sediment.</title>
        <authorList>
            <person name="Huang H."/>
            <person name="Mo K."/>
            <person name="Hu Y."/>
        </authorList>
    </citation>
    <scope>NUCLEOTIDE SEQUENCE [LARGE SCALE GENOMIC DNA]</scope>
    <source>
        <strain evidence="2 3">HB172011</strain>
    </source>
</reference>
<keyword evidence="1" id="KW-0812">Transmembrane</keyword>